<organism evidence="1 2">
    <name type="scientific">Populus tomentosa</name>
    <name type="common">Chinese white poplar</name>
    <dbReference type="NCBI Taxonomy" id="118781"/>
    <lineage>
        <taxon>Eukaryota</taxon>
        <taxon>Viridiplantae</taxon>
        <taxon>Streptophyta</taxon>
        <taxon>Embryophyta</taxon>
        <taxon>Tracheophyta</taxon>
        <taxon>Spermatophyta</taxon>
        <taxon>Magnoliopsida</taxon>
        <taxon>eudicotyledons</taxon>
        <taxon>Gunneridae</taxon>
        <taxon>Pentapetalae</taxon>
        <taxon>rosids</taxon>
        <taxon>fabids</taxon>
        <taxon>Malpighiales</taxon>
        <taxon>Salicaceae</taxon>
        <taxon>Saliceae</taxon>
        <taxon>Populus</taxon>
    </lineage>
</organism>
<dbReference type="Proteomes" id="UP000886885">
    <property type="component" value="Chromosome 13A"/>
</dbReference>
<evidence type="ECO:0000313" key="2">
    <source>
        <dbReference type="Proteomes" id="UP000886885"/>
    </source>
</evidence>
<keyword evidence="2" id="KW-1185">Reference proteome</keyword>
<protein>
    <submittedName>
        <fullName evidence="1">Uncharacterized protein</fullName>
    </submittedName>
</protein>
<dbReference type="EMBL" id="JAAWWB010000025">
    <property type="protein sequence ID" value="KAG6751961.1"/>
    <property type="molecule type" value="Genomic_DNA"/>
</dbReference>
<sequence>MKFCSSCGKKVSTTREDDEIESCNICGKLLAFPGLRANPLFINGGGVVVPRLLSKIPSENISRERLYEKGTLMPSSFLLAIAVIIDVIIQDLSLSSIILFSLEQAARETAAAAAKEAWEENFKNCPEELQAAAKEREAAIENFKKRCSSKINYDTLKKLFEEPVRSKSKSNGSFHARSKHIDIMTKSLKRTMFKKLRSLLDERISEFVL</sequence>
<comment type="caution">
    <text evidence="1">The sequence shown here is derived from an EMBL/GenBank/DDBJ whole genome shotgun (WGS) entry which is preliminary data.</text>
</comment>
<dbReference type="AlphaFoldDB" id="A0A8X7YJJ6"/>
<reference evidence="1" key="1">
    <citation type="journal article" date="2020" name="bioRxiv">
        <title>Hybrid origin of Populus tomentosa Carr. identified through genome sequencing and phylogenomic analysis.</title>
        <authorList>
            <person name="An X."/>
            <person name="Gao K."/>
            <person name="Chen Z."/>
            <person name="Li J."/>
            <person name="Yang X."/>
            <person name="Yang X."/>
            <person name="Zhou J."/>
            <person name="Guo T."/>
            <person name="Zhao T."/>
            <person name="Huang S."/>
            <person name="Miao D."/>
            <person name="Khan W.U."/>
            <person name="Rao P."/>
            <person name="Ye M."/>
            <person name="Lei B."/>
            <person name="Liao W."/>
            <person name="Wang J."/>
            <person name="Ji L."/>
            <person name="Li Y."/>
            <person name="Guo B."/>
            <person name="Mustafa N.S."/>
            <person name="Li S."/>
            <person name="Yun Q."/>
            <person name="Keller S.R."/>
            <person name="Mao J."/>
            <person name="Zhang R."/>
            <person name="Strauss S.H."/>
        </authorList>
    </citation>
    <scope>NUCLEOTIDE SEQUENCE</scope>
    <source>
        <strain evidence="1">GM15</strain>
        <tissue evidence="1">Leaf</tissue>
    </source>
</reference>
<name>A0A8X7YJJ6_POPTO</name>
<proteinExistence type="predicted"/>
<evidence type="ECO:0000313" key="1">
    <source>
        <dbReference type="EMBL" id="KAG6751961.1"/>
    </source>
</evidence>
<gene>
    <name evidence="1" type="ORF">POTOM_044176</name>
</gene>
<accession>A0A8X7YJJ6</accession>